<protein>
    <recommendedName>
        <fullName evidence="4">DUF4292 domain-containing protein</fullName>
    </recommendedName>
</protein>
<evidence type="ECO:0000256" key="1">
    <source>
        <dbReference type="SAM" id="SignalP"/>
    </source>
</evidence>
<accession>A0ABZ2KKF0</accession>
<keyword evidence="3" id="KW-1185">Reference proteome</keyword>
<feature type="chain" id="PRO_5046645899" description="DUF4292 domain-containing protein" evidence="1">
    <location>
        <begin position="31"/>
        <end position="310"/>
    </location>
</feature>
<dbReference type="RefSeq" id="WP_394848704.1">
    <property type="nucleotide sequence ID" value="NZ_CP089982.1"/>
</dbReference>
<proteinExistence type="predicted"/>
<name>A0ABZ2KKF0_9BACT</name>
<evidence type="ECO:0008006" key="4">
    <source>
        <dbReference type="Google" id="ProtNLM"/>
    </source>
</evidence>
<feature type="signal peptide" evidence="1">
    <location>
        <begin position="1"/>
        <end position="30"/>
    </location>
</feature>
<sequence length="310" mass="33490">MTPRLPLVPASFPLASLASLALASFGCASAPPPASQLPNADAAVARMHATTDSCVAVQAKAKIDHFGKQGPVKRIRADLLMMVAVPARLRMDIVSPFGVNVATLTSDGSRFALADLRDKRFYSGPAKACNIARLTSVPVPGPVLVDLLRGEAPVLVHGARAGLADTSRIAWSSKGYYVVTFEGKNSTTEEIHMTPRPEDLGKPWSEQRMRVLEVIVRQQGLVLYRAELEGHTSTAMAKPRVDPEGIDAPIPPSGAVCTAELPRRVHVEVPGLEEDVLFRYDEVTWNPPLPRDIFQQPQPPGLQPFPVDCD</sequence>
<reference evidence="2 3" key="1">
    <citation type="submission" date="2021-12" db="EMBL/GenBank/DDBJ databases">
        <title>Discovery of the Pendulisporaceae a myxobacterial family with distinct sporulation behavior and unique specialized metabolism.</title>
        <authorList>
            <person name="Garcia R."/>
            <person name="Popoff A."/>
            <person name="Bader C.D."/>
            <person name="Loehr J."/>
            <person name="Walesch S."/>
            <person name="Walt C."/>
            <person name="Boldt J."/>
            <person name="Bunk B."/>
            <person name="Haeckl F.J.F.P.J."/>
            <person name="Gunesch A.P."/>
            <person name="Birkelbach J."/>
            <person name="Nuebel U."/>
            <person name="Pietschmann T."/>
            <person name="Bach T."/>
            <person name="Mueller R."/>
        </authorList>
    </citation>
    <scope>NUCLEOTIDE SEQUENCE [LARGE SCALE GENOMIC DNA]</scope>
    <source>
        <strain evidence="2 3">MSr12523</strain>
    </source>
</reference>
<evidence type="ECO:0000313" key="2">
    <source>
        <dbReference type="EMBL" id="WXA98092.1"/>
    </source>
</evidence>
<evidence type="ECO:0000313" key="3">
    <source>
        <dbReference type="Proteomes" id="UP001379533"/>
    </source>
</evidence>
<keyword evidence="1" id="KW-0732">Signal</keyword>
<organism evidence="2 3">
    <name type="scientific">Pendulispora brunnea</name>
    <dbReference type="NCBI Taxonomy" id="2905690"/>
    <lineage>
        <taxon>Bacteria</taxon>
        <taxon>Pseudomonadati</taxon>
        <taxon>Myxococcota</taxon>
        <taxon>Myxococcia</taxon>
        <taxon>Myxococcales</taxon>
        <taxon>Sorangiineae</taxon>
        <taxon>Pendulisporaceae</taxon>
        <taxon>Pendulispora</taxon>
    </lineage>
</organism>
<dbReference type="Proteomes" id="UP001379533">
    <property type="component" value="Chromosome"/>
</dbReference>
<dbReference type="PROSITE" id="PS51257">
    <property type="entry name" value="PROKAR_LIPOPROTEIN"/>
    <property type="match status" value="1"/>
</dbReference>
<gene>
    <name evidence="2" type="ORF">LZC95_14770</name>
</gene>
<dbReference type="EMBL" id="CP089982">
    <property type="protein sequence ID" value="WXA98092.1"/>
    <property type="molecule type" value="Genomic_DNA"/>
</dbReference>